<dbReference type="AlphaFoldDB" id="A0A0B7FLI5"/>
<name>A0A0B7FLI5_THACB</name>
<evidence type="ECO:0000313" key="1">
    <source>
        <dbReference type="EMBL" id="CEL57042.1"/>
    </source>
</evidence>
<keyword evidence="2" id="KW-1185">Reference proteome</keyword>
<reference evidence="1 2" key="1">
    <citation type="submission" date="2014-11" db="EMBL/GenBank/DDBJ databases">
        <authorList>
            <person name="Wibberg Daniel"/>
        </authorList>
    </citation>
    <scope>NUCLEOTIDE SEQUENCE [LARGE SCALE GENOMIC DNA]</scope>
    <source>
        <strain evidence="1">Rhizoctonia solani AG1-IB 7/3/14</strain>
    </source>
</reference>
<dbReference type="Proteomes" id="UP000059188">
    <property type="component" value="Unassembled WGS sequence"/>
</dbReference>
<accession>A0A0B7FLI5</accession>
<sequence length="77" mass="8538">MAVTLDPSGYSSALVNRSGFKLSPIGARKTFGTRDNDDHGRDTASLIALGADRLILTHHEREYPRVWPISWTIFLAP</sequence>
<proteinExistence type="predicted"/>
<evidence type="ECO:0000313" key="2">
    <source>
        <dbReference type="Proteomes" id="UP000059188"/>
    </source>
</evidence>
<dbReference type="EMBL" id="LN679126">
    <property type="protein sequence ID" value="CEL57042.1"/>
    <property type="molecule type" value="Genomic_DNA"/>
</dbReference>
<organism evidence="1 2">
    <name type="scientific">Thanatephorus cucumeris (strain AG1-IB / isolate 7/3/14)</name>
    <name type="common">Lettuce bottom rot fungus</name>
    <name type="synonym">Rhizoctonia solani</name>
    <dbReference type="NCBI Taxonomy" id="1108050"/>
    <lineage>
        <taxon>Eukaryota</taxon>
        <taxon>Fungi</taxon>
        <taxon>Dikarya</taxon>
        <taxon>Basidiomycota</taxon>
        <taxon>Agaricomycotina</taxon>
        <taxon>Agaricomycetes</taxon>
        <taxon>Cantharellales</taxon>
        <taxon>Ceratobasidiaceae</taxon>
        <taxon>Rhizoctonia</taxon>
        <taxon>Rhizoctonia solani AG-1</taxon>
    </lineage>
</organism>
<protein>
    <submittedName>
        <fullName evidence="1">Uncharacterized protein</fullName>
    </submittedName>
</protein>
<gene>
    <name evidence="1" type="ORF">RSOLAG1IB_08295</name>
</gene>